<keyword evidence="1" id="KW-0812">Transmembrane</keyword>
<dbReference type="OrthoDB" id="419138at2759"/>
<comment type="caution">
    <text evidence="3">The sequence shown here is derived from an EMBL/GenBank/DDBJ whole genome shotgun (WGS) entry which is preliminary data.</text>
</comment>
<keyword evidence="2" id="KW-0732">Signal</keyword>
<dbReference type="PANTHER" id="PTHR21274">
    <property type="entry name" value="MECKELIN"/>
    <property type="match status" value="1"/>
</dbReference>
<evidence type="ECO:0000256" key="1">
    <source>
        <dbReference type="SAM" id="Phobius"/>
    </source>
</evidence>
<feature type="chain" id="PRO_5032915697" description="Meckelin" evidence="2">
    <location>
        <begin position="23"/>
        <end position="968"/>
    </location>
</feature>
<dbReference type="InterPro" id="IPR019170">
    <property type="entry name" value="Meckelin"/>
</dbReference>
<dbReference type="GO" id="GO:0060271">
    <property type="term" value="P:cilium assembly"/>
    <property type="evidence" value="ECO:0007669"/>
    <property type="project" value="InterPro"/>
</dbReference>
<gene>
    <name evidence="3" type="ORF">OXX778_LOCUS1522</name>
</gene>
<keyword evidence="4" id="KW-1185">Reference proteome</keyword>
<feature type="transmembrane region" description="Helical" evidence="1">
    <location>
        <begin position="480"/>
        <end position="501"/>
    </location>
</feature>
<name>A0A813M468_9BILA</name>
<feature type="transmembrane region" description="Helical" evidence="1">
    <location>
        <begin position="565"/>
        <end position="586"/>
    </location>
</feature>
<keyword evidence="1" id="KW-1133">Transmembrane helix</keyword>
<feature type="transmembrane region" description="Helical" evidence="1">
    <location>
        <begin position="660"/>
        <end position="678"/>
    </location>
</feature>
<accession>A0A813M468</accession>
<feature type="signal peptide" evidence="2">
    <location>
        <begin position="1"/>
        <end position="22"/>
    </location>
</feature>
<feature type="transmembrane region" description="Helical" evidence="1">
    <location>
        <begin position="913"/>
        <end position="939"/>
    </location>
</feature>
<sequence length="968" mass="112857">MRFDPFIKYFLYVLVLIEYSSQQITSISLNTTELNSLNCSSNEIFDFTKLECKKCPNNSFPLDKFNCKCNETFYFTINNGGNSIRCTPCKTGQIQTLDGFSCIEPPTSSCSSNIGIITDTDQYGSKLSKRQCIVCDDKFSKPLNGACKSCKPFVISENDNQTIETSTCNLNPSGGFLFFDNSVTIPFNNINSYFENSGASWLFNEFSLSAFRTCRIPNRRNMTSCQFLANLNVLKLYTRQPLMEQYDSLFNPEEPNSLPWLKYQEDLSSYYNLYSQNGIDSEFLKIKFKNKCQNTDLELISAEYDLWGTFKNFESFDIQKLNLCYLNSNSFDQDIISSPFTTSKILSKCSVDVQRLFELSDSKNTIFYDLYLKFGNGTKLLPIPVKIYETGKNKDDNLFRRFFLLETTSSKNSADTKSTHIRFAKSVKITIELIPGKSNGEIYPPLIEIEYDTARREDKKIVYLNFEIEYKINVSNFRKVFFILFGTLSGLAFLYSCLSIWNWNRRSGRFMIDIITIFKFLMFLISSVGNSIMIALACISIYWFIVYRNQMNVILFLPDKLQEKIYGTFLIIAFCLKLVDVIYLILVQTSFDIFFIDWEKPKNDEKSLELKKRLPPIDKNNQTSLIMEQIKEQNKISCWRTLFVANEWNELQTFRKINTTIHLILVLFLLKVINLEAYTRQECQPDRNDITSDTPYSFILRLGISFLVFTGVEFFQLFVYTVMYSRCIEDKIGQFVDFCSISNISMLIMTHTQYGYYIHGRSPHGQSDTSMYQMTQSLIREEIDMSAKRGLESNSNHQTFSIKVPNKFIKEYSKVMSPLYLKRSVNRAVRRDHITSSNEFEKRMLAYTKLNNFLISFLNNSIRGINYSVHERNICENLFNIEFKQPIKNGYFYKDEIDCFTDVIYFGKEKTLFLFDLVIFLFVDYLSESYILAALIVYITSKILKIFRSDLGRRNLSKKTLVDKRFLI</sequence>
<feature type="transmembrane region" description="Helical" evidence="1">
    <location>
        <begin position="521"/>
        <end position="545"/>
    </location>
</feature>
<reference evidence="3" key="1">
    <citation type="submission" date="2021-02" db="EMBL/GenBank/DDBJ databases">
        <authorList>
            <person name="Nowell W R."/>
        </authorList>
    </citation>
    <scope>NUCLEOTIDE SEQUENCE</scope>
    <source>
        <strain evidence="3">Ploen Becks lab</strain>
    </source>
</reference>
<evidence type="ECO:0000256" key="2">
    <source>
        <dbReference type="SAM" id="SignalP"/>
    </source>
</evidence>
<protein>
    <recommendedName>
        <fullName evidence="5">Meckelin</fullName>
    </recommendedName>
</protein>
<dbReference type="EMBL" id="CAJNOC010000099">
    <property type="protein sequence ID" value="CAF0714895.1"/>
    <property type="molecule type" value="Genomic_DNA"/>
</dbReference>
<feature type="transmembrane region" description="Helical" evidence="1">
    <location>
        <begin position="698"/>
        <end position="722"/>
    </location>
</feature>
<dbReference type="Proteomes" id="UP000663879">
    <property type="component" value="Unassembled WGS sequence"/>
</dbReference>
<dbReference type="Pfam" id="PF09773">
    <property type="entry name" value="Meckelin"/>
    <property type="match status" value="1"/>
</dbReference>
<dbReference type="AlphaFoldDB" id="A0A813M468"/>
<keyword evidence="1" id="KW-0472">Membrane</keyword>
<evidence type="ECO:0000313" key="3">
    <source>
        <dbReference type="EMBL" id="CAF0714895.1"/>
    </source>
</evidence>
<dbReference type="GO" id="GO:0036038">
    <property type="term" value="C:MKS complex"/>
    <property type="evidence" value="ECO:0007669"/>
    <property type="project" value="InterPro"/>
</dbReference>
<dbReference type="PANTHER" id="PTHR21274:SF0">
    <property type="entry name" value="MECKELIN"/>
    <property type="match status" value="1"/>
</dbReference>
<evidence type="ECO:0000313" key="4">
    <source>
        <dbReference type="Proteomes" id="UP000663879"/>
    </source>
</evidence>
<proteinExistence type="predicted"/>
<evidence type="ECO:0008006" key="5">
    <source>
        <dbReference type="Google" id="ProtNLM"/>
    </source>
</evidence>
<organism evidence="3 4">
    <name type="scientific">Brachionus calyciflorus</name>
    <dbReference type="NCBI Taxonomy" id="104777"/>
    <lineage>
        <taxon>Eukaryota</taxon>
        <taxon>Metazoa</taxon>
        <taxon>Spiralia</taxon>
        <taxon>Gnathifera</taxon>
        <taxon>Rotifera</taxon>
        <taxon>Eurotatoria</taxon>
        <taxon>Monogononta</taxon>
        <taxon>Pseudotrocha</taxon>
        <taxon>Ploima</taxon>
        <taxon>Brachionidae</taxon>
        <taxon>Brachionus</taxon>
    </lineage>
</organism>